<evidence type="ECO:0000313" key="2">
    <source>
        <dbReference type="Proteomes" id="UP000000391"/>
    </source>
</evidence>
<accession>D7E822</accession>
<name>D7E822_METEZ</name>
<dbReference type="Proteomes" id="UP000000391">
    <property type="component" value="Chromosome"/>
</dbReference>
<reference evidence="1 2" key="1">
    <citation type="submission" date="2010-06" db="EMBL/GenBank/DDBJ databases">
        <title>Complete sequence chromosome of Methanohalobium evestigatum Z-7303.</title>
        <authorList>
            <consortium name="US DOE Joint Genome Institute"/>
            <person name="Lucas S."/>
            <person name="Copeland A."/>
            <person name="Lapidus A."/>
            <person name="Cheng J.-F."/>
            <person name="Bruce D."/>
            <person name="Goodwin L."/>
            <person name="Pitluck S."/>
            <person name="Saunders E."/>
            <person name="Detter J.C."/>
            <person name="Han C."/>
            <person name="Tapia R."/>
            <person name="Land M."/>
            <person name="Hauser L."/>
            <person name="Kyrpides N."/>
            <person name="Mikhailova N."/>
            <person name="Sieprawska-Lupa M."/>
            <person name="Whitman W.B."/>
            <person name="Anderson I."/>
            <person name="Woyke T."/>
        </authorList>
    </citation>
    <scope>NUCLEOTIDE SEQUENCE [LARGE SCALE GENOMIC DNA]</scope>
    <source>
        <strain evidence="2">ATCC BAA-1072 / DSM 3721 / NBRC 107634 / OCM 161 / Z-7303</strain>
    </source>
</reference>
<dbReference type="STRING" id="644295.Metev_0449"/>
<gene>
    <name evidence="1" type="ordered locus">Metev_0449</name>
</gene>
<dbReference type="EMBL" id="CP002069">
    <property type="protein sequence ID" value="ADI73364.1"/>
    <property type="molecule type" value="Genomic_DNA"/>
</dbReference>
<protein>
    <submittedName>
        <fullName evidence="1">Uncharacterized protein</fullName>
    </submittedName>
</protein>
<dbReference type="HOGENOM" id="CLU_1763864_0_0_2"/>
<sequence>MLTNEEVYIISQEFVNDFDERFKQIQYIISVYTKNPQFLPKSDDCHFHKISKRISAYIFKYSKYFYCVRFKMDTRPFSAKIKKICKRLNIDFEYKNIVNLENVIINMVSIIKEKYGLKTYIYKVDNYIIFDTYFREVKYSANSDSSD</sequence>
<proteinExistence type="predicted"/>
<dbReference type="KEGG" id="mev:Metev_0449"/>
<evidence type="ECO:0000313" key="1">
    <source>
        <dbReference type="EMBL" id="ADI73364.1"/>
    </source>
</evidence>
<dbReference type="AlphaFoldDB" id="D7E822"/>
<organism evidence="1 2">
    <name type="scientific">Methanohalobium evestigatum (strain ATCC BAA-1072 / DSM 3721 / NBRC 107634 / OCM 161 / Z-7303)</name>
    <dbReference type="NCBI Taxonomy" id="644295"/>
    <lineage>
        <taxon>Archaea</taxon>
        <taxon>Methanobacteriati</taxon>
        <taxon>Methanobacteriota</taxon>
        <taxon>Stenosarchaea group</taxon>
        <taxon>Methanomicrobia</taxon>
        <taxon>Methanosarcinales</taxon>
        <taxon>Methanosarcinaceae</taxon>
        <taxon>Methanohalobium</taxon>
    </lineage>
</organism>
<dbReference type="RefSeq" id="WP_013193932.1">
    <property type="nucleotide sequence ID" value="NC_014253.1"/>
</dbReference>
<dbReference type="GeneID" id="9346068"/>
<keyword evidence="2" id="KW-1185">Reference proteome</keyword>